<evidence type="ECO:0000313" key="1">
    <source>
        <dbReference type="EMBL" id="CAG8527644.1"/>
    </source>
</evidence>
<feature type="non-terminal residue" evidence="1">
    <location>
        <position position="1"/>
    </location>
</feature>
<protein>
    <submittedName>
        <fullName evidence="1">457_t:CDS:1</fullName>
    </submittedName>
</protein>
<gene>
    <name evidence="1" type="ORF">AMORRO_LOCUS4516</name>
</gene>
<dbReference type="Proteomes" id="UP000789342">
    <property type="component" value="Unassembled WGS sequence"/>
</dbReference>
<proteinExistence type="predicted"/>
<keyword evidence="2" id="KW-1185">Reference proteome</keyword>
<accession>A0A9N9FE26</accession>
<evidence type="ECO:0000313" key="2">
    <source>
        <dbReference type="Proteomes" id="UP000789342"/>
    </source>
</evidence>
<dbReference type="OrthoDB" id="2305236at2759"/>
<reference evidence="1" key="1">
    <citation type="submission" date="2021-06" db="EMBL/GenBank/DDBJ databases">
        <authorList>
            <person name="Kallberg Y."/>
            <person name="Tangrot J."/>
            <person name="Rosling A."/>
        </authorList>
    </citation>
    <scope>NUCLEOTIDE SEQUENCE</scope>
    <source>
        <strain evidence="1">CL551</strain>
    </source>
</reference>
<dbReference type="AlphaFoldDB" id="A0A9N9FE26"/>
<organism evidence="1 2">
    <name type="scientific">Acaulospora morrowiae</name>
    <dbReference type="NCBI Taxonomy" id="94023"/>
    <lineage>
        <taxon>Eukaryota</taxon>
        <taxon>Fungi</taxon>
        <taxon>Fungi incertae sedis</taxon>
        <taxon>Mucoromycota</taxon>
        <taxon>Glomeromycotina</taxon>
        <taxon>Glomeromycetes</taxon>
        <taxon>Diversisporales</taxon>
        <taxon>Acaulosporaceae</taxon>
        <taxon>Acaulospora</taxon>
    </lineage>
</organism>
<comment type="caution">
    <text evidence="1">The sequence shown here is derived from an EMBL/GenBank/DDBJ whole genome shotgun (WGS) entry which is preliminary data.</text>
</comment>
<sequence length="187" mass="21114">NKGKELVDPYQLCYQKMTVMELCNLRNSGSSLRLTNFSFYRSDLEPKGIHSCAYDEILRIFTGLGGSEICSIKIGSFFQYVLRKYEMPDIDLNFIIRGVGVDGIFTLSVDNGESVEFLKNKIRSNQLGSLKNPTTPDNREGQLMNPQEIISEYFTVLDIHALRTNPPYLSEDGEIGPINVIIYPSAE</sequence>
<name>A0A9N9FE26_9GLOM</name>
<dbReference type="EMBL" id="CAJVPV010002499">
    <property type="protein sequence ID" value="CAG8527644.1"/>
    <property type="molecule type" value="Genomic_DNA"/>
</dbReference>